<dbReference type="STRING" id="1514105.AOC36_08290"/>
<gene>
    <name evidence="4" type="ORF">AOC36_08290</name>
</gene>
<feature type="binding site" evidence="2">
    <location>
        <begin position="209"/>
        <end position="211"/>
    </location>
    <ligand>
        <name>dihydroxyacetone phosphate</name>
        <dbReference type="ChEBI" id="CHEBI:57642"/>
    </ligand>
</feature>
<feature type="binding site" evidence="3">
    <location>
        <position position="83"/>
    </location>
    <ligand>
        <name>Zn(2+)</name>
        <dbReference type="ChEBI" id="CHEBI:29105"/>
        <label>1</label>
        <note>catalytic</note>
    </ligand>
</feature>
<proteinExistence type="predicted"/>
<dbReference type="SUPFAM" id="SSF51569">
    <property type="entry name" value="Aldolase"/>
    <property type="match status" value="1"/>
</dbReference>
<dbReference type="InterPro" id="IPR050246">
    <property type="entry name" value="Class_II_FBP_aldolase"/>
</dbReference>
<dbReference type="OrthoDB" id="9803995at2"/>
<evidence type="ECO:0000256" key="2">
    <source>
        <dbReference type="PIRSR" id="PIRSR001359-2"/>
    </source>
</evidence>
<feature type="active site" description="Proton donor" evidence="1">
    <location>
        <position position="82"/>
    </location>
</feature>
<evidence type="ECO:0000313" key="5">
    <source>
        <dbReference type="Proteomes" id="UP000063781"/>
    </source>
</evidence>
<dbReference type="Pfam" id="PF01116">
    <property type="entry name" value="F_bP_aldolase"/>
    <property type="match status" value="1"/>
</dbReference>
<keyword evidence="3" id="KW-0862">Zinc</keyword>
<dbReference type="PIRSF" id="PIRSF001359">
    <property type="entry name" value="F_bP_aldolase_II"/>
    <property type="match status" value="1"/>
</dbReference>
<dbReference type="KEGG" id="erl:AOC36_08290"/>
<dbReference type="GO" id="GO:0016832">
    <property type="term" value="F:aldehyde-lyase activity"/>
    <property type="evidence" value="ECO:0007669"/>
    <property type="project" value="InterPro"/>
</dbReference>
<evidence type="ECO:0000313" key="4">
    <source>
        <dbReference type="EMBL" id="AMC93984.1"/>
    </source>
</evidence>
<reference evidence="4 5" key="1">
    <citation type="submission" date="2015-10" db="EMBL/GenBank/DDBJ databases">
        <title>Erysipelothrix larvae sp. LV19 isolated from the larval gut of the rhinoceros beetle, Trypoxylus dichotomus.</title>
        <authorList>
            <person name="Lim S."/>
            <person name="Kim B.-C."/>
        </authorList>
    </citation>
    <scope>NUCLEOTIDE SEQUENCE [LARGE SCALE GENOMIC DNA]</scope>
    <source>
        <strain evidence="4 5">LV19</strain>
    </source>
</reference>
<dbReference type="CDD" id="cd00947">
    <property type="entry name" value="TBP_aldolase_IIB"/>
    <property type="match status" value="1"/>
</dbReference>
<dbReference type="InterPro" id="IPR000771">
    <property type="entry name" value="FBA_II"/>
</dbReference>
<accession>A0A0X8H0S5</accession>
<dbReference type="PANTHER" id="PTHR30304">
    <property type="entry name" value="D-TAGATOSE-1,6-BISPHOSPHATE ALDOLASE"/>
    <property type="match status" value="1"/>
</dbReference>
<dbReference type="GO" id="GO:0005975">
    <property type="term" value="P:carbohydrate metabolic process"/>
    <property type="evidence" value="ECO:0007669"/>
    <property type="project" value="InterPro"/>
</dbReference>
<dbReference type="Proteomes" id="UP000063781">
    <property type="component" value="Chromosome"/>
</dbReference>
<protein>
    <submittedName>
        <fullName evidence="4">Ketose-bisphosphate aldolase</fullName>
    </submittedName>
</protein>
<dbReference type="NCBIfam" id="TIGR00167">
    <property type="entry name" value="cbbA"/>
    <property type="match status" value="1"/>
</dbReference>
<feature type="binding site" evidence="3">
    <location>
        <position position="208"/>
    </location>
    <ligand>
        <name>Zn(2+)</name>
        <dbReference type="ChEBI" id="CHEBI:29105"/>
        <label>1</label>
        <note>catalytic</note>
    </ligand>
</feature>
<evidence type="ECO:0000256" key="3">
    <source>
        <dbReference type="PIRSR" id="PIRSR001359-3"/>
    </source>
</evidence>
<dbReference type="GO" id="GO:0008270">
    <property type="term" value="F:zinc ion binding"/>
    <property type="evidence" value="ECO:0007669"/>
    <property type="project" value="InterPro"/>
</dbReference>
<sequence length="294" mass="32335">MYVSMKGMLQHAHENYYAVVAINCTNMEQARAIIGAATAENAPVIVNISPRQMKAHASPEIMVPMIKALAEQTHVPVALNLDHGQLYEDINRVMKAGFSSVMIDASALEFEENIKRTRLITIMAHEKGLSVEAELGHVGIAQDGDDAKADLYTNPDQALDYVQRTNIDCLAVAIGTAHGNYPKGIIPKLDFERLKVLKQTLKIPLVLHGGSGAGEDNIKKVVSLGINKINVCTDLFRIGRKAMVDAALENPNIDYMDFQIVGEQAMKTYIQSFMKMIGSSGRYVFDQTTTKEVE</sequence>
<feature type="binding site" evidence="3">
    <location>
        <position position="178"/>
    </location>
    <ligand>
        <name>Zn(2+)</name>
        <dbReference type="ChEBI" id="CHEBI:29105"/>
        <label>1</label>
        <note>catalytic</note>
    </ligand>
</feature>
<feature type="binding site" evidence="3">
    <location>
        <position position="134"/>
    </location>
    <ligand>
        <name>Zn(2+)</name>
        <dbReference type="ChEBI" id="CHEBI:29105"/>
        <label>2</label>
    </ligand>
</feature>
<organism evidence="4 5">
    <name type="scientific">Erysipelothrix larvae</name>
    <dbReference type="NCBI Taxonomy" id="1514105"/>
    <lineage>
        <taxon>Bacteria</taxon>
        <taxon>Bacillati</taxon>
        <taxon>Bacillota</taxon>
        <taxon>Erysipelotrichia</taxon>
        <taxon>Erysipelotrichales</taxon>
        <taxon>Erysipelotrichaceae</taxon>
        <taxon>Erysipelothrix</taxon>
    </lineage>
</organism>
<evidence type="ECO:0000256" key="1">
    <source>
        <dbReference type="PIRSR" id="PIRSR001359-1"/>
    </source>
</evidence>
<feature type="binding site" evidence="2">
    <location>
        <position position="179"/>
    </location>
    <ligand>
        <name>dihydroxyacetone phosphate</name>
        <dbReference type="ChEBI" id="CHEBI:57642"/>
    </ligand>
</feature>
<comment type="cofactor">
    <cofactor evidence="3">
        <name>Zn(2+)</name>
        <dbReference type="ChEBI" id="CHEBI:29105"/>
    </cofactor>
    <text evidence="3">Binds 2 Zn(2+) ions per subunit. One is catalytic and the other provides a structural contribution.</text>
</comment>
<dbReference type="InterPro" id="IPR013785">
    <property type="entry name" value="Aldolase_TIM"/>
</dbReference>
<dbReference type="Gene3D" id="3.20.20.70">
    <property type="entry name" value="Aldolase class I"/>
    <property type="match status" value="1"/>
</dbReference>
<feature type="binding site" evidence="3">
    <location>
        <position position="104"/>
    </location>
    <ligand>
        <name>Zn(2+)</name>
        <dbReference type="ChEBI" id="CHEBI:29105"/>
        <label>2</label>
    </ligand>
</feature>
<name>A0A0X8H0S5_9FIRM</name>
<dbReference type="PANTHER" id="PTHR30304:SF0">
    <property type="entry name" value="D-TAGATOSE-1,6-BISPHOSPHATE ALDOLASE SUBUNIT GATY-RELATED"/>
    <property type="match status" value="1"/>
</dbReference>
<keyword evidence="3" id="KW-0479">Metal-binding</keyword>
<dbReference type="AlphaFoldDB" id="A0A0X8H0S5"/>
<keyword evidence="5" id="KW-1185">Reference proteome</keyword>
<feature type="binding site" evidence="2">
    <location>
        <begin position="230"/>
        <end position="233"/>
    </location>
    <ligand>
        <name>dihydroxyacetone phosphate</name>
        <dbReference type="ChEBI" id="CHEBI:57642"/>
    </ligand>
</feature>
<dbReference type="EMBL" id="CP013213">
    <property type="protein sequence ID" value="AMC93984.1"/>
    <property type="molecule type" value="Genomic_DNA"/>
</dbReference>